<comment type="caution">
    <text evidence="1">The sequence shown here is derived from an EMBL/GenBank/DDBJ whole genome shotgun (WGS) entry which is preliminary data.</text>
</comment>
<evidence type="ECO:0000313" key="2">
    <source>
        <dbReference type="Proteomes" id="UP000828390"/>
    </source>
</evidence>
<name>A0A9D4JV49_DREPO</name>
<keyword evidence="2" id="KW-1185">Reference proteome</keyword>
<evidence type="ECO:0000313" key="1">
    <source>
        <dbReference type="EMBL" id="KAH3825216.1"/>
    </source>
</evidence>
<dbReference type="EMBL" id="JAIWYP010000005">
    <property type="protein sequence ID" value="KAH3825216.1"/>
    <property type="molecule type" value="Genomic_DNA"/>
</dbReference>
<sequence>MDWEQFIIIDEEMTACSSKHACNTLKTLTKTSQPKACVVSDADGNLLTESV</sequence>
<reference evidence="1" key="1">
    <citation type="journal article" date="2019" name="bioRxiv">
        <title>The Genome of the Zebra Mussel, Dreissena polymorpha: A Resource for Invasive Species Research.</title>
        <authorList>
            <person name="McCartney M.A."/>
            <person name="Auch B."/>
            <person name="Kono T."/>
            <person name="Mallez S."/>
            <person name="Zhang Y."/>
            <person name="Obille A."/>
            <person name="Becker A."/>
            <person name="Abrahante J.E."/>
            <person name="Garbe J."/>
            <person name="Badalamenti J.P."/>
            <person name="Herman A."/>
            <person name="Mangelson H."/>
            <person name="Liachko I."/>
            <person name="Sullivan S."/>
            <person name="Sone E.D."/>
            <person name="Koren S."/>
            <person name="Silverstein K.A.T."/>
            <person name="Beckman K.B."/>
            <person name="Gohl D.M."/>
        </authorList>
    </citation>
    <scope>NUCLEOTIDE SEQUENCE</scope>
    <source>
        <strain evidence="1">Duluth1</strain>
        <tissue evidence="1">Whole animal</tissue>
    </source>
</reference>
<dbReference type="AlphaFoldDB" id="A0A9D4JV49"/>
<accession>A0A9D4JV49</accession>
<dbReference type="Proteomes" id="UP000828390">
    <property type="component" value="Unassembled WGS sequence"/>
</dbReference>
<reference evidence="1" key="2">
    <citation type="submission" date="2020-11" db="EMBL/GenBank/DDBJ databases">
        <authorList>
            <person name="McCartney M.A."/>
            <person name="Auch B."/>
            <person name="Kono T."/>
            <person name="Mallez S."/>
            <person name="Becker A."/>
            <person name="Gohl D.M."/>
            <person name="Silverstein K.A.T."/>
            <person name="Koren S."/>
            <person name="Bechman K.B."/>
            <person name="Herman A."/>
            <person name="Abrahante J.E."/>
            <person name="Garbe J."/>
        </authorList>
    </citation>
    <scope>NUCLEOTIDE SEQUENCE</scope>
    <source>
        <strain evidence="1">Duluth1</strain>
        <tissue evidence="1">Whole animal</tissue>
    </source>
</reference>
<protein>
    <submittedName>
        <fullName evidence="1">Uncharacterized protein</fullName>
    </submittedName>
</protein>
<proteinExistence type="predicted"/>
<gene>
    <name evidence="1" type="ORF">DPMN_127090</name>
</gene>
<organism evidence="1 2">
    <name type="scientific">Dreissena polymorpha</name>
    <name type="common">Zebra mussel</name>
    <name type="synonym">Mytilus polymorpha</name>
    <dbReference type="NCBI Taxonomy" id="45954"/>
    <lineage>
        <taxon>Eukaryota</taxon>
        <taxon>Metazoa</taxon>
        <taxon>Spiralia</taxon>
        <taxon>Lophotrochozoa</taxon>
        <taxon>Mollusca</taxon>
        <taxon>Bivalvia</taxon>
        <taxon>Autobranchia</taxon>
        <taxon>Heteroconchia</taxon>
        <taxon>Euheterodonta</taxon>
        <taxon>Imparidentia</taxon>
        <taxon>Neoheterodontei</taxon>
        <taxon>Myida</taxon>
        <taxon>Dreissenoidea</taxon>
        <taxon>Dreissenidae</taxon>
        <taxon>Dreissena</taxon>
    </lineage>
</organism>